<dbReference type="HAMAP" id="MF_01965">
    <property type="entry name" value="NADHX_dehydratase"/>
    <property type="match status" value="1"/>
</dbReference>
<comment type="similarity">
    <text evidence="4 18">In the C-terminal section; belongs to the NnrD/CARKD family.</text>
</comment>
<evidence type="ECO:0000256" key="7">
    <source>
        <dbReference type="ARBA" id="ARBA00022840"/>
    </source>
</evidence>
<comment type="function">
    <text evidence="17">Catalyzes the dehydration of the S-form of NAD(P)HX at the expense of ADP, which is converted to AMP. Together with NAD(P)HX epimerase, which catalyzes the epimerization of the S- and R-forms, the enzyme allows the repair of both epimers of NAD(P)HX, a damaged form of NAD(P)H that is a result of enzymatic or heat-dependent hydration.</text>
</comment>
<keyword evidence="22" id="KW-1185">Reference proteome</keyword>
<keyword evidence="8 17" id="KW-0521">NADP</keyword>
<protein>
    <recommendedName>
        <fullName evidence="17">ADP-dependent (S)-NAD(P)H-hydrate dehydratase</fullName>
        <ecNumber evidence="17">4.2.1.136</ecNumber>
    </recommendedName>
    <alternativeName>
        <fullName evidence="17">ADP-dependent NAD(P)HX dehydratase</fullName>
    </alternativeName>
</protein>
<dbReference type="PANTHER" id="PTHR12592:SF0">
    <property type="entry name" value="ATP-DEPENDENT (S)-NAD(P)H-HYDRATE DEHYDRATASE"/>
    <property type="match status" value="1"/>
</dbReference>
<dbReference type="EMBL" id="BAAANO010000005">
    <property type="protein sequence ID" value="GAA2000937.1"/>
    <property type="molecule type" value="Genomic_DNA"/>
</dbReference>
<keyword evidence="10 17" id="KW-0520">NAD</keyword>
<comment type="subunit">
    <text evidence="17">Homotetramer.</text>
</comment>
<evidence type="ECO:0000256" key="2">
    <source>
        <dbReference type="ARBA" id="ARBA00000909"/>
    </source>
</evidence>
<dbReference type="InterPro" id="IPR030677">
    <property type="entry name" value="Nnr"/>
</dbReference>
<evidence type="ECO:0000313" key="22">
    <source>
        <dbReference type="Proteomes" id="UP001500755"/>
    </source>
</evidence>
<evidence type="ECO:0000256" key="18">
    <source>
        <dbReference type="PIRNR" id="PIRNR017184"/>
    </source>
</evidence>
<evidence type="ECO:0000256" key="5">
    <source>
        <dbReference type="ARBA" id="ARBA00022723"/>
    </source>
</evidence>
<dbReference type="RefSeq" id="WP_344306897.1">
    <property type="nucleotide sequence ID" value="NZ_BAAANO010000005.1"/>
</dbReference>
<evidence type="ECO:0000313" key="21">
    <source>
        <dbReference type="EMBL" id="GAA2000937.1"/>
    </source>
</evidence>
<dbReference type="PROSITE" id="PS51385">
    <property type="entry name" value="YJEF_N"/>
    <property type="match status" value="1"/>
</dbReference>
<dbReference type="Pfam" id="PF01256">
    <property type="entry name" value="Carb_kinase"/>
    <property type="match status" value="1"/>
</dbReference>
<dbReference type="InterPro" id="IPR017953">
    <property type="entry name" value="Carbohydrate_kinase_pred_CS"/>
</dbReference>
<keyword evidence="7 17" id="KW-0067">ATP-binding</keyword>
<evidence type="ECO:0000256" key="11">
    <source>
        <dbReference type="ARBA" id="ARBA00023235"/>
    </source>
</evidence>
<comment type="catalytic activity">
    <reaction evidence="2 18">
        <text>(6R)-NADPHX = (6S)-NADPHX</text>
        <dbReference type="Rhea" id="RHEA:32227"/>
        <dbReference type="ChEBI" id="CHEBI:64076"/>
        <dbReference type="ChEBI" id="CHEBI:64077"/>
        <dbReference type="EC" id="5.1.99.6"/>
    </reaction>
</comment>
<dbReference type="PROSITE" id="PS01050">
    <property type="entry name" value="YJEF_C_2"/>
    <property type="match status" value="1"/>
</dbReference>
<evidence type="ECO:0000256" key="13">
    <source>
        <dbReference type="ARBA" id="ARBA00023268"/>
    </source>
</evidence>
<evidence type="ECO:0000256" key="3">
    <source>
        <dbReference type="ARBA" id="ARBA00006001"/>
    </source>
</evidence>
<evidence type="ECO:0000259" key="20">
    <source>
        <dbReference type="PROSITE" id="PS51385"/>
    </source>
</evidence>
<evidence type="ECO:0000256" key="10">
    <source>
        <dbReference type="ARBA" id="ARBA00023027"/>
    </source>
</evidence>
<evidence type="ECO:0000256" key="6">
    <source>
        <dbReference type="ARBA" id="ARBA00022741"/>
    </source>
</evidence>
<feature type="domain" description="YjeF C-terminal" evidence="19">
    <location>
        <begin position="238"/>
        <end position="512"/>
    </location>
</feature>
<evidence type="ECO:0000256" key="1">
    <source>
        <dbReference type="ARBA" id="ARBA00000013"/>
    </source>
</evidence>
<sequence length="512" mass="52046">MRQGYTAAAVRRAEAPLLAAGRGESLMRTAAAGLATVCRRVLTERLGTVTGARVVVLTGPGNNGGDALFAAANLVSRGALCVCIPVLSRPHEAGLEEFRRVGGRLVDREDAPAYLLGADLVIDGILGIGARPGLPREVAGFLREWQDLVGNPGAGAAPGPVDGEAVPVVAVDVPTGVDATTGALEPVHVSASHTVTFGADKAGMFLPGGADVAGEVVYVDLGFDMHGETPVVEIPEATDVLDRWPLPETANRGVHKYSRGVLGLVAGSSRYPGAAVLSTAGAVSAGVGMLRLLSNPETAWPVLERYPEVVMGAGRVQAWAIGPGAPEPPLMRQAITDAVSHSLPIVIDAGGLDLLSRPLDTSSLMTPHAGELAALLARVITGAPSREQIEAEPVRYAVRAAQALEGVVLLKGRRTIIARPDGTVVAPGVGAANLATAGSGDVLTGILGALCATAGSHPVAEITDLAFLAGLGVLVHARAGATVTHASGIAPVVERTVLRLAEGGPRAHEALS</sequence>
<dbReference type="InterPro" id="IPR036652">
    <property type="entry name" value="YjeF_N_dom_sf"/>
</dbReference>
<dbReference type="InterPro" id="IPR029056">
    <property type="entry name" value="Ribokinase-like"/>
</dbReference>
<comment type="catalytic activity">
    <reaction evidence="1 18">
        <text>(6R)-NADHX = (6S)-NADHX</text>
        <dbReference type="Rhea" id="RHEA:32215"/>
        <dbReference type="ChEBI" id="CHEBI:64074"/>
        <dbReference type="ChEBI" id="CHEBI:64075"/>
        <dbReference type="EC" id="5.1.99.6"/>
    </reaction>
</comment>
<dbReference type="EC" id="4.2.1.136" evidence="17"/>
<evidence type="ECO:0000256" key="16">
    <source>
        <dbReference type="ARBA" id="ARBA00049209"/>
    </source>
</evidence>
<accession>A0ABN2T7J7</accession>
<dbReference type="PANTHER" id="PTHR12592">
    <property type="entry name" value="ATP-DEPENDENT (S)-NAD(P)H-HYDRATE DEHYDRATASE FAMILY MEMBER"/>
    <property type="match status" value="1"/>
</dbReference>
<dbReference type="Gene3D" id="3.40.1190.20">
    <property type="match status" value="1"/>
</dbReference>
<dbReference type="CDD" id="cd01171">
    <property type="entry name" value="YXKO-related"/>
    <property type="match status" value="1"/>
</dbReference>
<feature type="binding site" evidence="17">
    <location>
        <position position="368"/>
    </location>
    <ligand>
        <name>(6S)-NADPHX</name>
        <dbReference type="ChEBI" id="CHEBI:64076"/>
    </ligand>
</feature>
<feature type="binding site" evidence="17">
    <location>
        <position position="274"/>
    </location>
    <ligand>
        <name>(6S)-NADPHX</name>
        <dbReference type="ChEBI" id="CHEBI:64076"/>
    </ligand>
</feature>
<gene>
    <name evidence="17" type="primary">nnrD</name>
    <name evidence="21" type="ORF">GCM10009755_06370</name>
</gene>
<evidence type="ECO:0000256" key="15">
    <source>
        <dbReference type="ARBA" id="ARBA00048238"/>
    </source>
</evidence>
<keyword evidence="13" id="KW-0511">Multifunctional enzyme</keyword>
<evidence type="ECO:0000256" key="8">
    <source>
        <dbReference type="ARBA" id="ARBA00022857"/>
    </source>
</evidence>
<evidence type="ECO:0000256" key="14">
    <source>
        <dbReference type="ARBA" id="ARBA00025153"/>
    </source>
</evidence>
<comment type="catalytic activity">
    <reaction evidence="15 17 18">
        <text>(6S)-NADHX + ADP = AMP + phosphate + NADH + H(+)</text>
        <dbReference type="Rhea" id="RHEA:32223"/>
        <dbReference type="ChEBI" id="CHEBI:15378"/>
        <dbReference type="ChEBI" id="CHEBI:43474"/>
        <dbReference type="ChEBI" id="CHEBI:57945"/>
        <dbReference type="ChEBI" id="CHEBI:64074"/>
        <dbReference type="ChEBI" id="CHEBI:456215"/>
        <dbReference type="ChEBI" id="CHEBI:456216"/>
        <dbReference type="EC" id="4.2.1.136"/>
    </reaction>
</comment>
<comment type="catalytic activity">
    <reaction evidence="16 17 18">
        <text>(6S)-NADPHX + ADP = AMP + phosphate + NADPH + H(+)</text>
        <dbReference type="Rhea" id="RHEA:32235"/>
        <dbReference type="ChEBI" id="CHEBI:15378"/>
        <dbReference type="ChEBI" id="CHEBI:43474"/>
        <dbReference type="ChEBI" id="CHEBI:57783"/>
        <dbReference type="ChEBI" id="CHEBI:64076"/>
        <dbReference type="ChEBI" id="CHEBI:456215"/>
        <dbReference type="ChEBI" id="CHEBI:456216"/>
        <dbReference type="EC" id="4.2.1.136"/>
    </reaction>
</comment>
<reference evidence="21 22" key="1">
    <citation type="journal article" date="2019" name="Int. J. Syst. Evol. Microbiol.">
        <title>The Global Catalogue of Microorganisms (GCM) 10K type strain sequencing project: providing services to taxonomists for standard genome sequencing and annotation.</title>
        <authorList>
            <consortium name="The Broad Institute Genomics Platform"/>
            <consortium name="The Broad Institute Genome Sequencing Center for Infectious Disease"/>
            <person name="Wu L."/>
            <person name="Ma J."/>
        </authorList>
    </citation>
    <scope>NUCLEOTIDE SEQUENCE [LARGE SCALE GENOMIC DNA]</scope>
    <source>
        <strain evidence="21 22">JCM 14546</strain>
    </source>
</reference>
<feature type="binding site" evidence="17">
    <location>
        <position position="440"/>
    </location>
    <ligand>
        <name>AMP</name>
        <dbReference type="ChEBI" id="CHEBI:456215"/>
    </ligand>
</feature>
<dbReference type="InterPro" id="IPR000631">
    <property type="entry name" value="CARKD"/>
</dbReference>
<dbReference type="SUPFAM" id="SSF53613">
    <property type="entry name" value="Ribokinase-like"/>
    <property type="match status" value="1"/>
</dbReference>
<dbReference type="PIRSF" id="PIRSF017184">
    <property type="entry name" value="Nnr"/>
    <property type="match status" value="1"/>
</dbReference>
<feature type="binding site" evidence="17">
    <location>
        <position position="441"/>
    </location>
    <ligand>
        <name>(6S)-NADPHX</name>
        <dbReference type="ChEBI" id="CHEBI:64076"/>
    </ligand>
</feature>
<dbReference type="InterPro" id="IPR004443">
    <property type="entry name" value="YjeF_N_dom"/>
</dbReference>
<feature type="binding site" evidence="17">
    <location>
        <position position="324"/>
    </location>
    <ligand>
        <name>(6S)-NADPHX</name>
        <dbReference type="ChEBI" id="CHEBI:64076"/>
    </ligand>
</feature>
<comment type="function">
    <text evidence="14 18">Bifunctional enzyme that catalyzes the epimerization of the S- and R-forms of NAD(P)HX and the dehydration of the S-form of NAD(P)HX at the expense of ADP, which is converted to AMP. This allows the repair of both epimers of NAD(P)HX, a damaged form of NAD(P)H that is a result of enzymatic or heat-dependent hydration.</text>
</comment>
<evidence type="ECO:0000256" key="4">
    <source>
        <dbReference type="ARBA" id="ARBA00009524"/>
    </source>
</evidence>
<evidence type="ECO:0000256" key="9">
    <source>
        <dbReference type="ARBA" id="ARBA00022958"/>
    </source>
</evidence>
<comment type="cofactor">
    <cofactor evidence="18">
        <name>K(+)</name>
        <dbReference type="ChEBI" id="CHEBI:29103"/>
    </cofactor>
    <text evidence="18">Binds 1 potassium ion per subunit.</text>
</comment>
<evidence type="ECO:0000259" key="19">
    <source>
        <dbReference type="PROSITE" id="PS51383"/>
    </source>
</evidence>
<dbReference type="Pfam" id="PF03853">
    <property type="entry name" value="YjeF_N"/>
    <property type="match status" value="1"/>
</dbReference>
<dbReference type="PROSITE" id="PS51383">
    <property type="entry name" value="YJEF_C_3"/>
    <property type="match status" value="1"/>
</dbReference>
<comment type="caution">
    <text evidence="21">The sequence shown here is derived from an EMBL/GenBank/DDBJ whole genome shotgun (WGS) entry which is preliminary data.</text>
</comment>
<dbReference type="Gene3D" id="3.40.50.10260">
    <property type="entry name" value="YjeF N-terminal domain"/>
    <property type="match status" value="1"/>
</dbReference>
<proteinExistence type="inferred from homology"/>
<feature type="binding site" evidence="17">
    <location>
        <begin position="411"/>
        <end position="415"/>
    </location>
    <ligand>
        <name>AMP</name>
        <dbReference type="ChEBI" id="CHEBI:456215"/>
    </ligand>
</feature>
<keyword evidence="5 18" id="KW-0479">Metal-binding</keyword>
<keyword evidence="12 17" id="KW-0456">Lyase</keyword>
<name>A0ABN2T7J7_9MICO</name>
<dbReference type="Proteomes" id="UP001500755">
    <property type="component" value="Unassembled WGS sequence"/>
</dbReference>
<keyword evidence="6 17" id="KW-0547">Nucleotide-binding</keyword>
<comment type="similarity">
    <text evidence="3 18">In the N-terminal section; belongs to the NnrE/AIBP family.</text>
</comment>
<comment type="similarity">
    <text evidence="17">Belongs to the NnrD/CARKD family.</text>
</comment>
<evidence type="ECO:0000256" key="12">
    <source>
        <dbReference type="ARBA" id="ARBA00023239"/>
    </source>
</evidence>
<keyword evidence="9 18" id="KW-0630">Potassium</keyword>
<organism evidence="21 22">
    <name type="scientific">Brevibacterium samyangense</name>
    <dbReference type="NCBI Taxonomy" id="366888"/>
    <lineage>
        <taxon>Bacteria</taxon>
        <taxon>Bacillati</taxon>
        <taxon>Actinomycetota</taxon>
        <taxon>Actinomycetes</taxon>
        <taxon>Micrococcales</taxon>
        <taxon>Brevibacteriaceae</taxon>
        <taxon>Brevibacterium</taxon>
    </lineage>
</organism>
<feature type="domain" description="YjeF N-terminal" evidence="20">
    <location>
        <begin position="10"/>
        <end position="229"/>
    </location>
</feature>
<dbReference type="SUPFAM" id="SSF64153">
    <property type="entry name" value="YjeF N-terminal domain-like"/>
    <property type="match status" value="1"/>
</dbReference>
<comment type="cofactor">
    <cofactor evidence="17">
        <name>Mg(2+)</name>
        <dbReference type="ChEBI" id="CHEBI:18420"/>
    </cofactor>
</comment>
<evidence type="ECO:0000256" key="17">
    <source>
        <dbReference type="HAMAP-Rule" id="MF_01965"/>
    </source>
</evidence>
<keyword evidence="11 18" id="KW-0413">Isomerase</keyword>